<accession>A0AAQ3TWR0</accession>
<protein>
    <submittedName>
        <fullName evidence="2">Uncharacterized protein</fullName>
    </submittedName>
</protein>
<dbReference type="EMBL" id="CP144750">
    <property type="protein sequence ID" value="WVZ79582.1"/>
    <property type="molecule type" value="Genomic_DNA"/>
</dbReference>
<evidence type="ECO:0000313" key="1">
    <source>
        <dbReference type="EMBL" id="WVZ79579.1"/>
    </source>
</evidence>
<sequence>MAPSSLLLPMAPLPSPPPAPLSIGGSSHQAAGRRCLPRLVPSRAGPAFLSRRPPPCTPVLPPPVMAVAAATPWILPVSCSSSLRAAISAAPLFFQRAATLGTLVTIEMSCKKLWSALS</sequence>
<gene>
    <name evidence="1" type="ORF">U9M48_027144</name>
    <name evidence="2" type="ORF">U9M48_027147</name>
</gene>
<name>A0AAQ3TWR0_PASNO</name>
<dbReference type="Proteomes" id="UP001341281">
    <property type="component" value="Chromosome 06"/>
</dbReference>
<evidence type="ECO:0000313" key="3">
    <source>
        <dbReference type="Proteomes" id="UP001341281"/>
    </source>
</evidence>
<keyword evidence="3" id="KW-1185">Reference proteome</keyword>
<dbReference type="AlphaFoldDB" id="A0AAQ3TWR0"/>
<evidence type="ECO:0000313" key="2">
    <source>
        <dbReference type="EMBL" id="WVZ79582.1"/>
    </source>
</evidence>
<dbReference type="EMBL" id="CP144750">
    <property type="protein sequence ID" value="WVZ79579.1"/>
    <property type="molecule type" value="Genomic_DNA"/>
</dbReference>
<proteinExistence type="predicted"/>
<organism evidence="2 3">
    <name type="scientific">Paspalum notatum var. saurae</name>
    <dbReference type="NCBI Taxonomy" id="547442"/>
    <lineage>
        <taxon>Eukaryota</taxon>
        <taxon>Viridiplantae</taxon>
        <taxon>Streptophyta</taxon>
        <taxon>Embryophyta</taxon>
        <taxon>Tracheophyta</taxon>
        <taxon>Spermatophyta</taxon>
        <taxon>Magnoliopsida</taxon>
        <taxon>Liliopsida</taxon>
        <taxon>Poales</taxon>
        <taxon>Poaceae</taxon>
        <taxon>PACMAD clade</taxon>
        <taxon>Panicoideae</taxon>
        <taxon>Andropogonodae</taxon>
        <taxon>Paspaleae</taxon>
        <taxon>Paspalinae</taxon>
        <taxon>Paspalum</taxon>
    </lineage>
</organism>
<reference evidence="2 3" key="1">
    <citation type="submission" date="2024-02" db="EMBL/GenBank/DDBJ databases">
        <title>High-quality chromosome-scale genome assembly of Pensacola bahiagrass (Paspalum notatum Flugge var. saurae).</title>
        <authorList>
            <person name="Vega J.M."/>
            <person name="Podio M."/>
            <person name="Orjuela J."/>
            <person name="Siena L.A."/>
            <person name="Pessino S.C."/>
            <person name="Combes M.C."/>
            <person name="Mariac C."/>
            <person name="Albertini E."/>
            <person name="Pupilli F."/>
            <person name="Ortiz J.P.A."/>
            <person name="Leblanc O."/>
        </authorList>
    </citation>
    <scope>NUCLEOTIDE SEQUENCE [LARGE SCALE GENOMIC DNA]</scope>
    <source>
        <strain evidence="2">R1</strain>
        <tissue evidence="2">Leaf</tissue>
    </source>
</reference>